<evidence type="ECO:0000313" key="4">
    <source>
        <dbReference type="Proteomes" id="UP000250125"/>
    </source>
</evidence>
<dbReference type="Gene3D" id="3.40.50.2000">
    <property type="entry name" value="Glycogen Phosphorylase B"/>
    <property type="match status" value="2"/>
</dbReference>
<dbReference type="Pfam" id="PF00534">
    <property type="entry name" value="Glycos_transf_1"/>
    <property type="match status" value="1"/>
</dbReference>
<dbReference type="EMBL" id="CP015103">
    <property type="protein sequence ID" value="ASJ08345.1"/>
    <property type="molecule type" value="Genomic_DNA"/>
</dbReference>
<proteinExistence type="predicted"/>
<dbReference type="GeneID" id="33317273"/>
<dbReference type="OrthoDB" id="132546at2157"/>
<dbReference type="GO" id="GO:0016757">
    <property type="term" value="F:glycosyltransferase activity"/>
    <property type="evidence" value="ECO:0007669"/>
    <property type="project" value="InterPro"/>
</dbReference>
<dbReference type="InterPro" id="IPR028098">
    <property type="entry name" value="Glyco_trans_4-like_N"/>
</dbReference>
<evidence type="ECO:0000259" key="1">
    <source>
        <dbReference type="Pfam" id="PF00534"/>
    </source>
</evidence>
<dbReference type="InterPro" id="IPR050194">
    <property type="entry name" value="Glycosyltransferase_grp1"/>
</dbReference>
<dbReference type="KEGG" id="tsl:A3L11_03500"/>
<feature type="domain" description="Glycosyl transferase family 1" evidence="1">
    <location>
        <begin position="185"/>
        <end position="343"/>
    </location>
</feature>
<feature type="domain" description="Glycosyltransferase subfamily 4-like N-terminal" evidence="2">
    <location>
        <begin position="16"/>
        <end position="167"/>
    </location>
</feature>
<keyword evidence="4" id="KW-1185">Reference proteome</keyword>
<evidence type="ECO:0000313" key="3">
    <source>
        <dbReference type="EMBL" id="ASJ08345.1"/>
    </source>
</evidence>
<name>A0A2Z2ML23_9EURY</name>
<accession>A0A2Z2ML23</accession>
<dbReference type="InterPro" id="IPR001296">
    <property type="entry name" value="Glyco_trans_1"/>
</dbReference>
<evidence type="ECO:0000259" key="2">
    <source>
        <dbReference type="Pfam" id="PF13439"/>
    </source>
</evidence>
<sequence length="353" mass="38544">MGRVLVVSPYFYPEGGGLERYAFSMAKKLSEEHDVEVLCMTRGEERVDEIEGMRVYRIKPALIVSNTPLSIKFVLKTAKMVKNRDLVIAHTPVPFAADVAALFAKLRGLPIRIVYHTVGLEKGAGLLDLIARIYSATVERLTLRGAEITAVSHVVWEYLKGRGYNSEVSYPPMNLDIGLSESTSRGKVILFVGQLGRYHRFKNVGMLIRAFAGVAPLFPDWELWIVGEGDMKKDYAHLTSRLGVSERVRFLGRVDDPKRLAEVYSSAGILVLPSAFESFGMVIPEALRLGTPVVVSPSVGARVLVSDGKNGLVLGGLSPEALATALELLLGNQKLLRKMGRIAASSAASYASL</sequence>
<keyword evidence="3" id="KW-0808">Transferase</keyword>
<dbReference type="RefSeq" id="WP_088855584.1">
    <property type="nucleotide sequence ID" value="NZ_CP015103.1"/>
</dbReference>
<dbReference type="Proteomes" id="UP000250125">
    <property type="component" value="Chromosome"/>
</dbReference>
<protein>
    <submittedName>
        <fullName evidence="3">Glycosyl transferase</fullName>
    </submittedName>
</protein>
<dbReference type="SUPFAM" id="SSF53756">
    <property type="entry name" value="UDP-Glycosyltransferase/glycogen phosphorylase"/>
    <property type="match status" value="1"/>
</dbReference>
<reference evidence="3 4" key="1">
    <citation type="submission" date="2016-04" db="EMBL/GenBank/DDBJ databases">
        <title>Complete genome sequence of Thermococcus siculi type strain RG-20.</title>
        <authorList>
            <person name="Oger P.M."/>
        </authorList>
    </citation>
    <scope>NUCLEOTIDE SEQUENCE [LARGE SCALE GENOMIC DNA]</scope>
    <source>
        <strain evidence="3 4">RG-20</strain>
    </source>
</reference>
<organism evidence="3 4">
    <name type="scientific">Thermococcus siculi</name>
    <dbReference type="NCBI Taxonomy" id="72803"/>
    <lineage>
        <taxon>Archaea</taxon>
        <taxon>Methanobacteriati</taxon>
        <taxon>Methanobacteriota</taxon>
        <taxon>Thermococci</taxon>
        <taxon>Thermococcales</taxon>
        <taxon>Thermococcaceae</taxon>
        <taxon>Thermococcus</taxon>
    </lineage>
</organism>
<gene>
    <name evidence="3" type="ORF">A3L11_03500</name>
</gene>
<dbReference type="Pfam" id="PF13439">
    <property type="entry name" value="Glyco_transf_4"/>
    <property type="match status" value="1"/>
</dbReference>
<dbReference type="CDD" id="cd03801">
    <property type="entry name" value="GT4_PimA-like"/>
    <property type="match status" value="1"/>
</dbReference>
<dbReference type="PANTHER" id="PTHR45947:SF3">
    <property type="entry name" value="SULFOQUINOVOSYL TRANSFERASE SQD2"/>
    <property type="match status" value="1"/>
</dbReference>
<dbReference type="AlphaFoldDB" id="A0A2Z2ML23"/>
<dbReference type="PANTHER" id="PTHR45947">
    <property type="entry name" value="SULFOQUINOVOSYL TRANSFERASE SQD2"/>
    <property type="match status" value="1"/>
</dbReference>